<name>A0ABX5V8T4_9BACT</name>
<dbReference type="Gene3D" id="3.40.50.300">
    <property type="entry name" value="P-loop containing nucleotide triphosphate hydrolases"/>
    <property type="match status" value="1"/>
</dbReference>
<evidence type="ECO:0000313" key="2">
    <source>
        <dbReference type="Proteomes" id="UP000306825"/>
    </source>
</evidence>
<dbReference type="Proteomes" id="UP000306825">
    <property type="component" value="Chromosome"/>
</dbReference>
<gene>
    <name evidence="1" type="ORF">FE773_05785</name>
</gene>
<evidence type="ECO:0000313" key="1">
    <source>
        <dbReference type="EMBL" id="QCT94705.1"/>
    </source>
</evidence>
<dbReference type="SUPFAM" id="SSF52540">
    <property type="entry name" value="P-loop containing nucleoside triphosphate hydrolases"/>
    <property type="match status" value="1"/>
</dbReference>
<dbReference type="RefSeq" id="WP_138323434.1">
    <property type="nucleotide sequence ID" value="NZ_CP040463.1"/>
</dbReference>
<protein>
    <submittedName>
        <fullName evidence="1">Uncharacterized protein</fullName>
    </submittedName>
</protein>
<sequence length="458" mass="54809">MKNEKITEGQIIGTATIINNSIIQGWFFSKKEINIPLKLEIYINNNKITNIVANKFRPDIVEKKIHPTGMIGFNYKYNINENDDIFLYFPEYDYKFYLQKRKSNSFQNININKNKKKLCIVHIGMHKTGSSSIQYNLNKYKFNNFSYFNLGVDNHSIPIFSLFTKHPEKYHIHLRAGRNKKEIEEYNNEIKKMFINHLQKNKDKEVFIISGEDISALNNEEVTAFRNFLYKYFEKIKIIGYIRSPHSFISSNFQESVKAGLYNFNIDIHYPHYRNRIEKFDMIFGRENVDLIYFNQKNLKNKDVVIDFLYRLQLYNDDYKNIKFEKINTSLSLETTSVLYFFNKFLKNKNFTIVEKEKIRMNLLSKIKNLGNKKFLLDMELIKKVIQKYKDDVDWIEKRMNVNLSKQENLNYSIGIKSENDMLFIAKKTLDILNKIDFNDANLFSQFQKFIIDEYKKL</sequence>
<proteinExistence type="predicted"/>
<dbReference type="InterPro" id="IPR027417">
    <property type="entry name" value="P-loop_NTPase"/>
</dbReference>
<reference evidence="1 2" key="1">
    <citation type="submission" date="2019-05" db="EMBL/GenBank/DDBJ databases">
        <title>A comparative analysis of the Nautiliaceae.</title>
        <authorList>
            <person name="Grosche A."/>
            <person name="Smedile F."/>
            <person name="Vetriani C."/>
        </authorList>
    </citation>
    <scope>NUCLEOTIDE SEQUENCE [LARGE SCALE GENOMIC DNA]</scope>
    <source>
        <strain evidence="1 2">TB-2</strain>
    </source>
</reference>
<keyword evidence="2" id="KW-1185">Reference proteome</keyword>
<dbReference type="EMBL" id="CP040463">
    <property type="protein sequence ID" value="QCT94705.1"/>
    <property type="molecule type" value="Genomic_DNA"/>
</dbReference>
<accession>A0ABX5V8T4</accession>
<organism evidence="1 2">
    <name type="scientific">Caminibacter mediatlanticus TB-2</name>
    <dbReference type="NCBI Taxonomy" id="391592"/>
    <lineage>
        <taxon>Bacteria</taxon>
        <taxon>Pseudomonadati</taxon>
        <taxon>Campylobacterota</taxon>
        <taxon>Epsilonproteobacteria</taxon>
        <taxon>Nautiliales</taxon>
        <taxon>Nautiliaceae</taxon>
        <taxon>Caminibacter</taxon>
    </lineage>
</organism>